<dbReference type="RefSeq" id="WP_021066285.1">
    <property type="nucleotide sequence ID" value="NZ_ATCL01000014.1"/>
</dbReference>
<evidence type="ECO:0000256" key="1">
    <source>
        <dbReference type="ARBA" id="ARBA00004651"/>
    </source>
</evidence>
<comment type="subcellular location">
    <subcellularLocation>
        <location evidence="1 8">Cell membrane</location>
        <topology evidence="1 8">Multi-pass membrane protein</topology>
    </subcellularLocation>
</comment>
<comment type="pathway">
    <text evidence="8">Cell wall biogenesis; peptidoglycan biosynthesis.</text>
</comment>
<dbReference type="NCBIfam" id="TIGR01695">
    <property type="entry name" value="murJ_mviN"/>
    <property type="match status" value="1"/>
</dbReference>
<evidence type="ECO:0000313" key="10">
    <source>
        <dbReference type="EMBL" id="ERG67720.1"/>
    </source>
</evidence>
<evidence type="ECO:0000256" key="4">
    <source>
        <dbReference type="ARBA" id="ARBA00022960"/>
    </source>
</evidence>
<keyword evidence="8 9" id="KW-0813">Transport</keyword>
<dbReference type="GO" id="GO:0034204">
    <property type="term" value="P:lipid translocation"/>
    <property type="evidence" value="ECO:0007669"/>
    <property type="project" value="TreeGrafter"/>
</dbReference>
<dbReference type="eggNOG" id="COG0728">
    <property type="taxonomic scope" value="Bacteria"/>
</dbReference>
<feature type="transmembrane region" description="Helical" evidence="8">
    <location>
        <begin position="153"/>
        <end position="174"/>
    </location>
</feature>
<dbReference type="AlphaFoldDB" id="U1N5C3"/>
<sequence length="504" mass="56067">MRKIALILMLISIASQITGFFRELALSYFYGASNISDAYLISLTIPMVIFAFIGKSLSTSFIPIYASIENDIGEKKAVKFTRNLISHLLLIMTLIVVISYVFTPQIIKLFASGFDNPTTEIAIEFSRITIFGIYSMMMVNILTALLQYKNYYLVPALTGIVMNTVVIFSIYLSWFYQELMILSIGTLISMIAQLFLLTPLMKKISFKLNLYYEKNDQNLKEMIYLSIPVIIGVSVNEINVLVDRTIASSVAVGGISALNYANKLNGFIYGIFVFSIATVLYPTIIKKINQGDQEGFLKSFREATIGVLLFVLPATVGLMVLSEPIIKLLYGRGAFDQEALTLTSSALFFYSFGIVGVSLRLIISRIYYALKDTKTPMLNATYGMIINIVLNIILSEYLGIGGLALATSIAAIITTTLLFISLRKKIGPLGMKSIFISFMKILLASSFMGMFAKQSYIYFNSFLSGNTSLLISIVIATLFYGVLILLLKIKDVEILLNAIKEKMK</sequence>
<feature type="transmembrane region" description="Helical" evidence="8">
    <location>
        <begin position="39"/>
        <end position="66"/>
    </location>
</feature>
<keyword evidence="8 9" id="KW-0961">Cell wall biogenesis/degradation</keyword>
<dbReference type="PIRSF" id="PIRSF002869">
    <property type="entry name" value="MviN"/>
    <property type="match status" value="1"/>
</dbReference>
<dbReference type="GO" id="GO:0005886">
    <property type="term" value="C:plasma membrane"/>
    <property type="evidence" value="ECO:0007669"/>
    <property type="project" value="UniProtKB-SubCell"/>
</dbReference>
<dbReference type="OrthoDB" id="9804143at2"/>
<dbReference type="PANTHER" id="PTHR47019:SF1">
    <property type="entry name" value="LIPID II FLIPPASE MURJ"/>
    <property type="match status" value="1"/>
</dbReference>
<dbReference type="CDD" id="cd13123">
    <property type="entry name" value="MATE_MurJ_like"/>
    <property type="match status" value="1"/>
</dbReference>
<dbReference type="InterPro" id="IPR051050">
    <property type="entry name" value="Lipid_II_flippase_MurJ/MviN"/>
</dbReference>
<comment type="caution">
    <text evidence="10">The sequence shown here is derived from an EMBL/GenBank/DDBJ whole genome shotgun (WGS) entry which is preliminary data.</text>
</comment>
<feature type="transmembrane region" description="Helical" evidence="8">
    <location>
        <begin position="434"/>
        <end position="457"/>
    </location>
</feature>
<gene>
    <name evidence="8" type="primary">murJ</name>
    <name evidence="10" type="ORF">M467_10555</name>
</gene>
<organism evidence="10 11">
    <name type="scientific">Exiguobacterium chiriqhucha RW-2</name>
    <dbReference type="NCBI Taxonomy" id="1345023"/>
    <lineage>
        <taxon>Bacteria</taxon>
        <taxon>Bacillati</taxon>
        <taxon>Bacillota</taxon>
        <taxon>Bacilli</taxon>
        <taxon>Bacillales</taxon>
        <taxon>Bacillales Family XII. Incertae Sedis</taxon>
        <taxon>Exiguobacterium</taxon>
    </lineage>
</organism>
<keyword evidence="6 8" id="KW-1133">Transmembrane helix</keyword>
<dbReference type="UniPathway" id="UPA00219"/>
<feature type="transmembrane region" description="Helical" evidence="8">
    <location>
        <begin position="127"/>
        <end position="146"/>
    </location>
</feature>
<feature type="transmembrane region" description="Helical" evidence="8">
    <location>
        <begin position="469"/>
        <end position="487"/>
    </location>
</feature>
<dbReference type="InterPro" id="IPR004268">
    <property type="entry name" value="MurJ"/>
</dbReference>
<feature type="transmembrane region" description="Helical" evidence="8">
    <location>
        <begin position="400"/>
        <end position="422"/>
    </location>
</feature>
<feature type="transmembrane region" description="Helical" evidence="8">
    <location>
        <begin position="375"/>
        <end position="394"/>
    </location>
</feature>
<feature type="transmembrane region" description="Helical" evidence="8">
    <location>
        <begin position="180"/>
        <end position="201"/>
    </location>
</feature>
<dbReference type="PATRIC" id="fig|1345023.5.peg.1120"/>
<comment type="similarity">
    <text evidence="8 9">Belongs to the MurJ/MviN family.</text>
</comment>
<evidence type="ECO:0000256" key="3">
    <source>
        <dbReference type="ARBA" id="ARBA00022692"/>
    </source>
</evidence>
<keyword evidence="2 8" id="KW-1003">Cell membrane</keyword>
<keyword evidence="4 8" id="KW-0133">Cell shape</keyword>
<reference evidence="10 11" key="1">
    <citation type="journal article" date="2013" name="Genome Announc.">
        <title>Draft Genome Sequence of Exiguobacterium pavilionensis Strain RW-2, with Wide Thermal, Salinity, and pH Tolerance, Isolated from Modern Freshwater Microbialites.</title>
        <authorList>
            <person name="White R.A.III."/>
            <person name="Grassa C.J."/>
            <person name="Suttle C.A."/>
        </authorList>
    </citation>
    <scope>NUCLEOTIDE SEQUENCE [LARGE SCALE GENOMIC DNA]</scope>
    <source>
        <strain evidence="10 11">RW-2</strain>
    </source>
</reference>
<evidence type="ECO:0000256" key="8">
    <source>
        <dbReference type="HAMAP-Rule" id="MF_02078"/>
    </source>
</evidence>
<keyword evidence="11" id="KW-1185">Reference proteome</keyword>
<evidence type="ECO:0000256" key="9">
    <source>
        <dbReference type="PIRNR" id="PIRNR002869"/>
    </source>
</evidence>
<evidence type="ECO:0000256" key="7">
    <source>
        <dbReference type="ARBA" id="ARBA00023136"/>
    </source>
</evidence>
<accession>U1N5C3</accession>
<feature type="transmembrane region" description="Helical" evidence="8">
    <location>
        <begin position="222"/>
        <end position="242"/>
    </location>
</feature>
<keyword evidence="7 8" id="KW-0472">Membrane</keyword>
<feature type="transmembrane region" description="Helical" evidence="8">
    <location>
        <begin position="87"/>
        <end position="107"/>
    </location>
</feature>
<dbReference type="GO" id="GO:0008360">
    <property type="term" value="P:regulation of cell shape"/>
    <property type="evidence" value="ECO:0007669"/>
    <property type="project" value="UniProtKB-UniRule"/>
</dbReference>
<dbReference type="GO" id="GO:0015648">
    <property type="term" value="F:lipid-linked peptidoglycan transporter activity"/>
    <property type="evidence" value="ECO:0007669"/>
    <property type="project" value="UniProtKB-UniRule"/>
</dbReference>
<dbReference type="GO" id="GO:0009252">
    <property type="term" value="P:peptidoglycan biosynthetic process"/>
    <property type="evidence" value="ECO:0007669"/>
    <property type="project" value="UniProtKB-UniRule"/>
</dbReference>
<dbReference type="PANTHER" id="PTHR47019">
    <property type="entry name" value="LIPID II FLIPPASE MURJ"/>
    <property type="match status" value="1"/>
</dbReference>
<keyword evidence="3 8" id="KW-0812">Transmembrane</keyword>
<dbReference type="PRINTS" id="PR01806">
    <property type="entry name" value="VIRFACTRMVIN"/>
</dbReference>
<protein>
    <recommendedName>
        <fullName evidence="8">Probable lipid II flippase MurJ</fullName>
    </recommendedName>
</protein>
<evidence type="ECO:0000256" key="5">
    <source>
        <dbReference type="ARBA" id="ARBA00022984"/>
    </source>
</evidence>
<dbReference type="HAMAP" id="MF_02078">
    <property type="entry name" value="MurJ_MviN"/>
    <property type="match status" value="1"/>
</dbReference>
<comment type="function">
    <text evidence="8 9">Involved in peptidoglycan biosynthesis. Transports lipid-linked peptidoglycan precursors from the inner to the outer leaflet of the cytoplasmic membrane.</text>
</comment>
<dbReference type="EMBL" id="ATCL01000014">
    <property type="protein sequence ID" value="ERG67720.1"/>
    <property type="molecule type" value="Genomic_DNA"/>
</dbReference>
<proteinExistence type="inferred from homology"/>
<dbReference type="Proteomes" id="UP000016464">
    <property type="component" value="Unassembled WGS sequence"/>
</dbReference>
<feature type="transmembrane region" description="Helical" evidence="8">
    <location>
        <begin position="266"/>
        <end position="284"/>
    </location>
</feature>
<evidence type="ECO:0000313" key="11">
    <source>
        <dbReference type="Proteomes" id="UP000016464"/>
    </source>
</evidence>
<feature type="transmembrane region" description="Helical" evidence="8">
    <location>
        <begin position="305"/>
        <end position="326"/>
    </location>
</feature>
<dbReference type="GO" id="GO:0071555">
    <property type="term" value="P:cell wall organization"/>
    <property type="evidence" value="ECO:0007669"/>
    <property type="project" value="UniProtKB-UniRule"/>
</dbReference>
<keyword evidence="5 8" id="KW-0573">Peptidoglycan synthesis</keyword>
<feature type="transmembrane region" description="Helical" evidence="8">
    <location>
        <begin position="346"/>
        <end position="363"/>
    </location>
</feature>
<evidence type="ECO:0000256" key="2">
    <source>
        <dbReference type="ARBA" id="ARBA00022475"/>
    </source>
</evidence>
<name>U1N5C3_9BACL</name>
<dbReference type="Pfam" id="PF03023">
    <property type="entry name" value="MurJ"/>
    <property type="match status" value="1"/>
</dbReference>
<evidence type="ECO:0000256" key="6">
    <source>
        <dbReference type="ARBA" id="ARBA00022989"/>
    </source>
</evidence>